<dbReference type="PANTHER" id="PTHR21540">
    <property type="entry name" value="RING FINGER AND SWIM DOMAIN-CONTAINING PROTEIN 2"/>
    <property type="match status" value="1"/>
</dbReference>
<dbReference type="VEuPathDB" id="FungiDB:ASPSYDRAFT_89474"/>
<dbReference type="GO" id="GO:0061630">
    <property type="term" value="F:ubiquitin protein ligase activity"/>
    <property type="evidence" value="ECO:0007669"/>
    <property type="project" value="InterPro"/>
</dbReference>
<gene>
    <name evidence="1" type="ORF">ASPSYDRAFT_89474</name>
</gene>
<evidence type="ECO:0008006" key="3">
    <source>
        <dbReference type="Google" id="ProtNLM"/>
    </source>
</evidence>
<accession>A0A1L9TH25</accession>
<protein>
    <recommendedName>
        <fullName evidence="3">RING-type domain-containing protein</fullName>
    </recommendedName>
</protein>
<dbReference type="InterPro" id="IPR013083">
    <property type="entry name" value="Znf_RING/FYVE/PHD"/>
</dbReference>
<dbReference type="STRING" id="1036612.A0A1L9TH25"/>
<proteinExistence type="predicted"/>
<organism evidence="1 2">
    <name type="scientific">Aspergillus sydowii CBS 593.65</name>
    <dbReference type="NCBI Taxonomy" id="1036612"/>
    <lineage>
        <taxon>Eukaryota</taxon>
        <taxon>Fungi</taxon>
        <taxon>Dikarya</taxon>
        <taxon>Ascomycota</taxon>
        <taxon>Pezizomycotina</taxon>
        <taxon>Eurotiomycetes</taxon>
        <taxon>Eurotiomycetidae</taxon>
        <taxon>Eurotiales</taxon>
        <taxon>Aspergillaceae</taxon>
        <taxon>Aspergillus</taxon>
        <taxon>Aspergillus subgen. Nidulantes</taxon>
    </lineage>
</organism>
<dbReference type="SUPFAM" id="SSF57850">
    <property type="entry name" value="RING/U-box"/>
    <property type="match status" value="1"/>
</dbReference>
<evidence type="ECO:0000313" key="2">
    <source>
        <dbReference type="Proteomes" id="UP000184356"/>
    </source>
</evidence>
<dbReference type="Gene3D" id="3.30.40.10">
    <property type="entry name" value="Zinc/RING finger domain, C3HC4 (zinc finger)"/>
    <property type="match status" value="1"/>
</dbReference>
<dbReference type="GeneID" id="63768246"/>
<evidence type="ECO:0000313" key="1">
    <source>
        <dbReference type="EMBL" id="OJJ58739.1"/>
    </source>
</evidence>
<dbReference type="OrthoDB" id="8062037at2759"/>
<dbReference type="Proteomes" id="UP000184356">
    <property type="component" value="Unassembled WGS sequence"/>
</dbReference>
<dbReference type="InterPro" id="IPR039903">
    <property type="entry name" value="Zswim2"/>
</dbReference>
<reference evidence="2" key="1">
    <citation type="journal article" date="2017" name="Genome Biol.">
        <title>Comparative genomics reveals high biological diversity and specific adaptations in the industrially and medically important fungal genus Aspergillus.</title>
        <authorList>
            <person name="de Vries R.P."/>
            <person name="Riley R."/>
            <person name="Wiebenga A."/>
            <person name="Aguilar-Osorio G."/>
            <person name="Amillis S."/>
            <person name="Uchima C.A."/>
            <person name="Anderluh G."/>
            <person name="Asadollahi M."/>
            <person name="Askin M."/>
            <person name="Barry K."/>
            <person name="Battaglia E."/>
            <person name="Bayram O."/>
            <person name="Benocci T."/>
            <person name="Braus-Stromeyer S.A."/>
            <person name="Caldana C."/>
            <person name="Canovas D."/>
            <person name="Cerqueira G.C."/>
            <person name="Chen F."/>
            <person name="Chen W."/>
            <person name="Choi C."/>
            <person name="Clum A."/>
            <person name="Dos Santos R.A."/>
            <person name="Damasio A.R."/>
            <person name="Diallinas G."/>
            <person name="Emri T."/>
            <person name="Fekete E."/>
            <person name="Flipphi M."/>
            <person name="Freyberg S."/>
            <person name="Gallo A."/>
            <person name="Gournas C."/>
            <person name="Habgood R."/>
            <person name="Hainaut M."/>
            <person name="Harispe M.L."/>
            <person name="Henrissat B."/>
            <person name="Hilden K.S."/>
            <person name="Hope R."/>
            <person name="Hossain A."/>
            <person name="Karabika E."/>
            <person name="Karaffa L."/>
            <person name="Karanyi Z."/>
            <person name="Krasevec N."/>
            <person name="Kuo A."/>
            <person name="Kusch H."/>
            <person name="LaButti K."/>
            <person name="Lagendijk E.L."/>
            <person name="Lapidus A."/>
            <person name="Levasseur A."/>
            <person name="Lindquist E."/>
            <person name="Lipzen A."/>
            <person name="Logrieco A.F."/>
            <person name="MacCabe A."/>
            <person name="Maekelae M.R."/>
            <person name="Malavazi I."/>
            <person name="Melin P."/>
            <person name="Meyer V."/>
            <person name="Mielnichuk N."/>
            <person name="Miskei M."/>
            <person name="Molnar A.P."/>
            <person name="Mule G."/>
            <person name="Ngan C.Y."/>
            <person name="Orejas M."/>
            <person name="Orosz E."/>
            <person name="Ouedraogo J.P."/>
            <person name="Overkamp K.M."/>
            <person name="Park H.-S."/>
            <person name="Perrone G."/>
            <person name="Piumi F."/>
            <person name="Punt P.J."/>
            <person name="Ram A.F."/>
            <person name="Ramon A."/>
            <person name="Rauscher S."/>
            <person name="Record E."/>
            <person name="Riano-Pachon D.M."/>
            <person name="Robert V."/>
            <person name="Roehrig J."/>
            <person name="Ruller R."/>
            <person name="Salamov A."/>
            <person name="Salih N.S."/>
            <person name="Samson R.A."/>
            <person name="Sandor E."/>
            <person name="Sanguinetti M."/>
            <person name="Schuetze T."/>
            <person name="Sepcic K."/>
            <person name="Shelest E."/>
            <person name="Sherlock G."/>
            <person name="Sophianopoulou V."/>
            <person name="Squina F.M."/>
            <person name="Sun H."/>
            <person name="Susca A."/>
            <person name="Todd R.B."/>
            <person name="Tsang A."/>
            <person name="Unkles S.E."/>
            <person name="van de Wiele N."/>
            <person name="van Rossen-Uffink D."/>
            <person name="Oliveira J.V."/>
            <person name="Vesth T.C."/>
            <person name="Visser J."/>
            <person name="Yu J.-H."/>
            <person name="Zhou M."/>
            <person name="Andersen M.R."/>
            <person name="Archer D.B."/>
            <person name="Baker S.E."/>
            <person name="Benoit I."/>
            <person name="Brakhage A.A."/>
            <person name="Braus G.H."/>
            <person name="Fischer R."/>
            <person name="Frisvad J.C."/>
            <person name="Goldman G.H."/>
            <person name="Houbraken J."/>
            <person name="Oakley B."/>
            <person name="Pocsi I."/>
            <person name="Scazzocchio C."/>
            <person name="Seiboth B."/>
            <person name="vanKuyk P.A."/>
            <person name="Wortman J."/>
            <person name="Dyer P.S."/>
            <person name="Grigoriev I.V."/>
        </authorList>
    </citation>
    <scope>NUCLEOTIDE SEQUENCE [LARGE SCALE GENOMIC DNA]</scope>
    <source>
        <strain evidence="2">CBS 593.65</strain>
    </source>
</reference>
<dbReference type="RefSeq" id="XP_040702545.1">
    <property type="nucleotide sequence ID" value="XM_040852173.1"/>
</dbReference>
<dbReference type="EMBL" id="KV878586">
    <property type="protein sequence ID" value="OJJ58739.1"/>
    <property type="molecule type" value="Genomic_DNA"/>
</dbReference>
<dbReference type="PANTHER" id="PTHR21540:SF0">
    <property type="entry name" value="PHD FAMILY PROTEIN"/>
    <property type="match status" value="1"/>
</dbReference>
<dbReference type="AlphaFoldDB" id="A0A1L9TH25"/>
<name>A0A1L9TH25_9EURO</name>
<keyword evidence="2" id="KW-1185">Reference proteome</keyword>
<sequence length="344" mass="39733">MPSAYTSRPHLSCILGLEPTREPRCVGYDILRGRRDIAETFLDMATTQFRAGRRADYFLEVIAPRVLCRGVHRRLVHLLVGRWERELAAVEAHDHSPRPLSEGYTYGAGYGYGYGYGHEDHAEPGMDSRRKRIYQRIQDTVQELRERIRDIHLGGICPDLSSFAIFSRGRYSTVAQREHQSHWSFYYDPASDYYYRPYIDPIYTFEPLYAEPSPTEPPAPAPISEARRQPVEGDCSICLSSLLESVPTDFDSNPWKRNAADSEPSSGPYNDWYQGWGWWNYIPDSQGRDQVNGNEDEERECQFASVSWCRAKCGVNFHTSCIDRWLYMADRSTCPVCRSYWVFG</sequence>